<dbReference type="VEuPathDB" id="TriTrypDB:TRSC58_04543"/>
<protein>
    <recommendedName>
        <fullName evidence="5">Guanylate cyclase domain-containing protein</fullName>
    </recommendedName>
</protein>
<sequence>MEDVVPPPNGLETPPTADSAATTGVYAADRIPGTYLKTLTGVQRGEELFHRPDLGRPWRTSAAQRSASTLALKEKEIEELLRKCSSLRTQLGNAKHDAKYLEFAADERVKGKVVEMQKEVDRLETALKTVKEEKEELKTSTDHQLRLLKSQHEKELMHLQNERRLLNDRCDELSRAYQQQVDDVKKAAARELEYVESLCKTRVEQLKNEVQALQLQGRTAEERRAEEVARANNLTNRIEADYKERLREAEKRVEEVRDRLEAANTRLTEERSAAVKEASRATEQLVVALADREAVLERLKQWNTYILRLLDQFYTTFIEARPEQAVEPHDPELHESPTLYAPRSLMEDPNAKVTVERIVYRLLQLKLMHPVGREDRASTGGTPIEALEELANKQRRLSQAFQEIEAKCTETEQSLSGVISRLHFFSDDLNAAVTNSEQVAPPQKCAIFVCLCVFRGRQLWAEDAELARAAVSLMNSVLRPKMTQYGAYECYSDGTSMLLVFPDPVAACRFCVESQWWLMSLPWPQSLLQSAWGKEEFDEANNVIYRGLRLSMAIHTGEAFVEPTAIPCGSSYRCHYYGRAVLQVIHVCSLAQGGQVIVTGPVWDMCSPALHELGPVGVRELGITPIVFFNKETNSYEKEKFTLRQIIPQQLLGRPFQSLVGEEALDLTTFGKMRRSLLSDEIECVEARRASLKEAVGVANEELAAVDRAIHALLHRTREAKSYFHLFPPTEMVALMNNLYGVMEKVASRAADLRGDLRGMDQMQEELVVQTRGLKDYCFHHASTATRVEELQTHSELMQSYYNNQLAEMRRSHAEKTDQLQRELRERDQLIQWLYAKLQSTPQNSS</sequence>
<evidence type="ECO:0000313" key="3">
    <source>
        <dbReference type="EMBL" id="ESL07764.1"/>
    </source>
</evidence>
<dbReference type="InterPro" id="IPR029787">
    <property type="entry name" value="Nucleotide_cyclase"/>
</dbReference>
<dbReference type="PANTHER" id="PTHR43081:SF1">
    <property type="entry name" value="ADENYLATE CYCLASE, TERMINAL-DIFFERENTIATION SPECIFIC"/>
    <property type="match status" value="1"/>
</dbReference>
<accession>A0A061IYK1</accession>
<dbReference type="OrthoDB" id="270632at2759"/>
<comment type="caution">
    <text evidence="3">The sequence shown here is derived from an EMBL/GenBank/DDBJ whole genome shotgun (WGS) entry which is preliminary data.</text>
</comment>
<name>A0A061IYK1_TRYRA</name>
<evidence type="ECO:0000313" key="4">
    <source>
        <dbReference type="Proteomes" id="UP000031737"/>
    </source>
</evidence>
<keyword evidence="4" id="KW-1185">Reference proteome</keyword>
<dbReference type="EMBL" id="AUPL01004543">
    <property type="protein sequence ID" value="ESL07764.1"/>
    <property type="molecule type" value="Genomic_DNA"/>
</dbReference>
<evidence type="ECO:0000256" key="2">
    <source>
        <dbReference type="SAM" id="MobiDB-lite"/>
    </source>
</evidence>
<feature type="coiled-coil region" evidence="1">
    <location>
        <begin position="63"/>
        <end position="284"/>
    </location>
</feature>
<feature type="region of interest" description="Disordered" evidence="2">
    <location>
        <begin position="1"/>
        <end position="21"/>
    </location>
</feature>
<dbReference type="Gene3D" id="3.30.70.1230">
    <property type="entry name" value="Nucleotide cyclase"/>
    <property type="match status" value="1"/>
</dbReference>
<evidence type="ECO:0000256" key="1">
    <source>
        <dbReference type="SAM" id="Coils"/>
    </source>
</evidence>
<dbReference type="AlphaFoldDB" id="A0A061IYK1"/>
<gene>
    <name evidence="3" type="ORF">TRSC58_04543</name>
</gene>
<dbReference type="SUPFAM" id="SSF55073">
    <property type="entry name" value="Nucleotide cyclase"/>
    <property type="match status" value="1"/>
</dbReference>
<dbReference type="PANTHER" id="PTHR43081">
    <property type="entry name" value="ADENYLATE CYCLASE, TERMINAL-DIFFERENTIATION SPECIFIC-RELATED"/>
    <property type="match status" value="1"/>
</dbReference>
<proteinExistence type="predicted"/>
<reference evidence="3 4" key="1">
    <citation type="submission" date="2013-07" db="EMBL/GenBank/DDBJ databases">
        <authorList>
            <person name="Stoco P.H."/>
            <person name="Wagner G."/>
            <person name="Gerber A."/>
            <person name="Zaha A."/>
            <person name="Thompson C."/>
            <person name="Bartholomeu D.C."/>
            <person name="Luckemeyer D.D."/>
            <person name="Bahia D."/>
            <person name="Loreto E."/>
            <person name="Prestes E.B."/>
            <person name="Lima F.M."/>
            <person name="Rodrigues-Luiz G."/>
            <person name="Vallejo G.A."/>
            <person name="Filho J.F."/>
            <person name="Monteiro K.M."/>
            <person name="Tyler K.M."/>
            <person name="de Almeida L.G."/>
            <person name="Ortiz M.F."/>
            <person name="Siervo M.A."/>
            <person name="de Moraes M.H."/>
            <person name="Cunha O.L."/>
            <person name="Mendonca-Neto R."/>
            <person name="Silva R."/>
            <person name="Teixeira S.M."/>
            <person name="Murta S.M."/>
            <person name="Sincero T.C."/>
            <person name="Mendes T.A."/>
            <person name="Urmenyi T.P."/>
            <person name="Silva V.G."/>
            <person name="da Rocha W.D."/>
            <person name="Andersson B."/>
            <person name="Romanha A.J."/>
            <person name="Steindel M."/>
            <person name="de Vasconcelos A.T."/>
            <person name="Grisard E.C."/>
        </authorList>
    </citation>
    <scope>NUCLEOTIDE SEQUENCE [LARGE SCALE GENOMIC DNA]</scope>
    <source>
        <strain evidence="3 4">SC58</strain>
    </source>
</reference>
<feature type="coiled-coil region" evidence="1">
    <location>
        <begin position="675"/>
        <end position="702"/>
    </location>
</feature>
<organism evidence="3 4">
    <name type="scientific">Trypanosoma rangeli SC58</name>
    <dbReference type="NCBI Taxonomy" id="429131"/>
    <lineage>
        <taxon>Eukaryota</taxon>
        <taxon>Discoba</taxon>
        <taxon>Euglenozoa</taxon>
        <taxon>Kinetoplastea</taxon>
        <taxon>Metakinetoplastina</taxon>
        <taxon>Trypanosomatida</taxon>
        <taxon>Trypanosomatidae</taxon>
        <taxon>Trypanosoma</taxon>
        <taxon>Herpetosoma</taxon>
    </lineage>
</organism>
<dbReference type="Proteomes" id="UP000031737">
    <property type="component" value="Unassembled WGS sequence"/>
</dbReference>
<keyword evidence="1" id="KW-0175">Coiled coil</keyword>
<dbReference type="InterPro" id="IPR050697">
    <property type="entry name" value="Adenylyl/Guanylyl_Cyclase_3/4"/>
</dbReference>
<evidence type="ECO:0008006" key="5">
    <source>
        <dbReference type="Google" id="ProtNLM"/>
    </source>
</evidence>